<dbReference type="GO" id="GO:0046872">
    <property type="term" value="F:metal ion binding"/>
    <property type="evidence" value="ECO:0007669"/>
    <property type="project" value="UniProtKB-KW"/>
</dbReference>
<dbReference type="Proteomes" id="UP000037923">
    <property type="component" value="Unassembled WGS sequence"/>
</dbReference>
<dbReference type="OrthoDB" id="2020972at2759"/>
<dbReference type="GO" id="GO:0003678">
    <property type="term" value="F:DNA helicase activity"/>
    <property type="evidence" value="ECO:0007669"/>
    <property type="project" value="UniProtKB-EC"/>
</dbReference>
<dbReference type="InterPro" id="IPR024779">
    <property type="entry name" value="2OGFeDO_JBP1/TET_oxygenase_dom"/>
</dbReference>
<dbReference type="Pfam" id="PF12851">
    <property type="entry name" value="Tet_JBP"/>
    <property type="match status" value="1"/>
</dbReference>
<dbReference type="EC" id="1.14.11.6" evidence="5"/>
<evidence type="ECO:0000256" key="20">
    <source>
        <dbReference type="ARBA" id="ARBA00047995"/>
    </source>
</evidence>
<dbReference type="GO" id="GO:0016787">
    <property type="term" value="F:hydrolase activity"/>
    <property type="evidence" value="ECO:0007669"/>
    <property type="project" value="UniProtKB-KW"/>
</dbReference>
<evidence type="ECO:0000256" key="9">
    <source>
        <dbReference type="ARBA" id="ARBA00022741"/>
    </source>
</evidence>
<evidence type="ECO:0000313" key="26">
    <source>
        <dbReference type="Proteomes" id="UP000037923"/>
    </source>
</evidence>
<keyword evidence="14" id="KW-0560">Oxidoreductase</keyword>
<evidence type="ECO:0000256" key="8">
    <source>
        <dbReference type="ARBA" id="ARBA00022723"/>
    </source>
</evidence>
<dbReference type="SMART" id="SM00490">
    <property type="entry name" value="HELICc"/>
    <property type="match status" value="1"/>
</dbReference>
<dbReference type="GeneID" id="26907358"/>
<evidence type="ECO:0000256" key="5">
    <source>
        <dbReference type="ARBA" id="ARBA00012263"/>
    </source>
</evidence>
<keyword evidence="8" id="KW-0479">Metal-binding</keyword>
<dbReference type="InterPro" id="IPR038718">
    <property type="entry name" value="SNF2-like_sf"/>
</dbReference>
<name>A0A0N0DT95_LEPPY</name>
<comment type="catalytic activity">
    <reaction evidence="21">
        <text>thymine + 2-oxoglutarate + O2 = 5-hydroxymethyluracil + succinate + CO2</text>
        <dbReference type="Rhea" id="RHEA:10316"/>
        <dbReference type="ChEBI" id="CHEBI:15379"/>
        <dbReference type="ChEBI" id="CHEBI:16526"/>
        <dbReference type="ChEBI" id="CHEBI:16810"/>
        <dbReference type="ChEBI" id="CHEBI:16964"/>
        <dbReference type="ChEBI" id="CHEBI:17821"/>
        <dbReference type="ChEBI" id="CHEBI:30031"/>
        <dbReference type="EC" id="1.14.11.6"/>
    </reaction>
</comment>
<dbReference type="RefSeq" id="XP_015655579.1">
    <property type="nucleotide sequence ID" value="XM_015805573.1"/>
</dbReference>
<dbReference type="FunFam" id="3.40.50.10810:FF:000072">
    <property type="entry name" value="Bifunctional helicase and thymine dioxygenase JBP2"/>
    <property type="match status" value="1"/>
</dbReference>
<evidence type="ECO:0000256" key="1">
    <source>
        <dbReference type="ARBA" id="ARBA00001954"/>
    </source>
</evidence>
<keyword evidence="26" id="KW-1185">Reference proteome</keyword>
<evidence type="ECO:0000256" key="12">
    <source>
        <dbReference type="ARBA" id="ARBA00022840"/>
    </source>
</evidence>
<dbReference type="Pfam" id="PF00271">
    <property type="entry name" value="Helicase_C"/>
    <property type="match status" value="1"/>
</dbReference>
<dbReference type="PANTHER" id="PTHR45629">
    <property type="entry name" value="SNF2/RAD54 FAMILY MEMBER"/>
    <property type="match status" value="1"/>
</dbReference>
<comment type="similarity">
    <text evidence="4">In the C-terminal section; belongs to the SNF2/RAD54 helicase family.</text>
</comment>
<dbReference type="VEuPathDB" id="TriTrypDB:LpyrH10_17_0040"/>
<dbReference type="CDD" id="cd17919">
    <property type="entry name" value="DEXHc_Snf"/>
    <property type="match status" value="1"/>
</dbReference>
<keyword evidence="12" id="KW-0067">ATP-binding</keyword>
<dbReference type="RefSeq" id="XP_015655580.1">
    <property type="nucleotide sequence ID" value="XM_015805574.1"/>
</dbReference>
<comment type="similarity">
    <text evidence="3">In the N-terminal section; belongs to the TET family. JBP2 subfamily.</text>
</comment>
<dbReference type="GO" id="GO:0003677">
    <property type="term" value="F:DNA binding"/>
    <property type="evidence" value="ECO:0007669"/>
    <property type="project" value="UniProtKB-KW"/>
</dbReference>
<evidence type="ECO:0000256" key="11">
    <source>
        <dbReference type="ARBA" id="ARBA00022806"/>
    </source>
</evidence>
<evidence type="ECO:0000259" key="24">
    <source>
        <dbReference type="PROSITE" id="PS51194"/>
    </source>
</evidence>
<keyword evidence="15" id="KW-0408">Iron</keyword>
<dbReference type="InterPro" id="IPR050496">
    <property type="entry name" value="SNF2_RAD54_helicase_repair"/>
</dbReference>
<evidence type="ECO:0000256" key="4">
    <source>
        <dbReference type="ARBA" id="ARBA00009722"/>
    </source>
</evidence>
<dbReference type="InterPro" id="IPR027417">
    <property type="entry name" value="P-loop_NTPase"/>
</dbReference>
<keyword evidence="13" id="KW-0223">Dioxygenase</keyword>
<dbReference type="PROSITE" id="PS51194">
    <property type="entry name" value="HELICASE_CTER"/>
    <property type="match status" value="1"/>
</dbReference>
<dbReference type="GO" id="GO:0000724">
    <property type="term" value="P:double-strand break repair via homologous recombination"/>
    <property type="evidence" value="ECO:0007669"/>
    <property type="project" value="TreeGrafter"/>
</dbReference>
<evidence type="ECO:0000256" key="2">
    <source>
        <dbReference type="ARBA" id="ARBA00004123"/>
    </source>
</evidence>
<dbReference type="InterPro" id="IPR001650">
    <property type="entry name" value="Helicase_C-like"/>
</dbReference>
<evidence type="ECO:0000256" key="13">
    <source>
        <dbReference type="ARBA" id="ARBA00022964"/>
    </source>
</evidence>
<dbReference type="PROSITE" id="PS51192">
    <property type="entry name" value="HELICASE_ATP_BIND_1"/>
    <property type="match status" value="1"/>
</dbReference>
<evidence type="ECO:0000256" key="16">
    <source>
        <dbReference type="ARBA" id="ARBA00023125"/>
    </source>
</evidence>
<dbReference type="EC" id="3.6.4.12" evidence="6"/>
<evidence type="ECO:0000313" key="25">
    <source>
        <dbReference type="EMBL" id="KPA77141.1"/>
    </source>
</evidence>
<evidence type="ECO:0000256" key="6">
    <source>
        <dbReference type="ARBA" id="ARBA00012551"/>
    </source>
</evidence>
<evidence type="ECO:0000256" key="15">
    <source>
        <dbReference type="ARBA" id="ARBA00023004"/>
    </source>
</evidence>
<proteinExistence type="inferred from homology"/>
<keyword evidence="10" id="KW-0378">Hydrolase</keyword>
<dbReference type="PANTHER" id="PTHR45629:SF7">
    <property type="entry name" value="DNA EXCISION REPAIR PROTEIN ERCC-6-RELATED"/>
    <property type="match status" value="1"/>
</dbReference>
<comment type="catalytic activity">
    <reaction evidence="20">
        <text>ATP + H2O = ADP + phosphate + H(+)</text>
        <dbReference type="Rhea" id="RHEA:13065"/>
        <dbReference type="ChEBI" id="CHEBI:15377"/>
        <dbReference type="ChEBI" id="CHEBI:15378"/>
        <dbReference type="ChEBI" id="CHEBI:30616"/>
        <dbReference type="ChEBI" id="CHEBI:43474"/>
        <dbReference type="ChEBI" id="CHEBI:456216"/>
        <dbReference type="EC" id="3.6.4.12"/>
    </reaction>
</comment>
<dbReference type="Gene3D" id="3.60.130.30">
    <property type="match status" value="1"/>
</dbReference>
<evidence type="ECO:0000256" key="19">
    <source>
        <dbReference type="ARBA" id="ARBA00034466"/>
    </source>
</evidence>
<comment type="function">
    <text evidence="19">Dioxygenase that catalyzes the first step of DNA base J (beta-d-glucosyl-HOMedU) biosynthesis by converting thymine to 5-hydroxymethyluracil (HOMedU). DNA base J is a hypermodified thymidine residue found in the genome of kinetoplastid parasites, which is localized primarily to repetitive DNA, namely the telomeres, and is implicated in the regulation of antigenic variation. Probably also acts as a DNA helicase. Recognizes and binds specific regions of the genome, hydrolyzes ATP and allows the DNA base J de novo synthesis. Involved in initial synthesis of DNA base J, JBP1 being able to act via the basal level of DNA base J and propagate further synthesis. In contrast to JBP1, it does not specifically bind DNA base J, however it binds chromatin.</text>
</comment>
<keyword evidence="17" id="KW-0539">Nucleus</keyword>
<gene>
    <name evidence="25" type="ORF">ABB37_07072</name>
</gene>
<evidence type="ECO:0000256" key="21">
    <source>
        <dbReference type="ARBA" id="ARBA00048837"/>
    </source>
</evidence>
<evidence type="ECO:0000256" key="3">
    <source>
        <dbReference type="ARBA" id="ARBA00005360"/>
    </source>
</evidence>
<dbReference type="Pfam" id="PF00176">
    <property type="entry name" value="SNF2-rel_dom"/>
    <property type="match status" value="1"/>
</dbReference>
<evidence type="ECO:0000256" key="14">
    <source>
        <dbReference type="ARBA" id="ARBA00023002"/>
    </source>
</evidence>
<dbReference type="Gene3D" id="3.40.50.300">
    <property type="entry name" value="P-loop containing nucleotide triphosphate hydrolases"/>
    <property type="match status" value="1"/>
</dbReference>
<dbReference type="InterPro" id="IPR049730">
    <property type="entry name" value="SNF2/RAD54-like_C"/>
</dbReference>
<feature type="region of interest" description="Disordered" evidence="22">
    <location>
        <begin position="233"/>
        <end position="257"/>
    </location>
</feature>
<dbReference type="SUPFAM" id="SSF52540">
    <property type="entry name" value="P-loop containing nucleoside triphosphate hydrolases"/>
    <property type="match status" value="2"/>
</dbReference>
<evidence type="ECO:0000256" key="22">
    <source>
        <dbReference type="SAM" id="MobiDB-lite"/>
    </source>
</evidence>
<evidence type="ECO:0000256" key="10">
    <source>
        <dbReference type="ARBA" id="ARBA00022801"/>
    </source>
</evidence>
<dbReference type="GO" id="GO:0015616">
    <property type="term" value="F:DNA translocase activity"/>
    <property type="evidence" value="ECO:0007669"/>
    <property type="project" value="TreeGrafter"/>
</dbReference>
<comment type="subcellular location">
    <subcellularLocation>
        <location evidence="2">Nucleus</location>
    </subcellularLocation>
</comment>
<dbReference type="CDD" id="cd18793">
    <property type="entry name" value="SF2_C_SNF"/>
    <property type="match status" value="1"/>
</dbReference>
<dbReference type="EMBL" id="LGTL01000017">
    <property type="protein sequence ID" value="KPA77140.1"/>
    <property type="molecule type" value="Genomic_DNA"/>
</dbReference>
<keyword evidence="11" id="KW-0347">Helicase</keyword>
<comment type="cofactor">
    <cofactor evidence="1">
        <name>Fe(2+)</name>
        <dbReference type="ChEBI" id="CHEBI:29033"/>
    </cofactor>
</comment>
<evidence type="ECO:0000259" key="23">
    <source>
        <dbReference type="PROSITE" id="PS51192"/>
    </source>
</evidence>
<protein>
    <recommendedName>
        <fullName evidence="7">Bifunctional helicase and thymine dioxygenase JBP2</fullName>
        <ecNumber evidence="5">1.14.11.6</ecNumber>
        <ecNumber evidence="6">3.6.4.12</ecNumber>
    </recommendedName>
    <alternativeName>
        <fullName evidence="18">J-binding protein 2</fullName>
    </alternativeName>
</protein>
<dbReference type="SMART" id="SM00487">
    <property type="entry name" value="DEXDc"/>
    <property type="match status" value="1"/>
</dbReference>
<evidence type="ECO:0000256" key="18">
    <source>
        <dbReference type="ARBA" id="ARBA00030614"/>
    </source>
</evidence>
<dbReference type="InterPro" id="IPR000330">
    <property type="entry name" value="SNF2_N"/>
</dbReference>
<dbReference type="GO" id="GO:0007131">
    <property type="term" value="P:reciprocal meiotic recombination"/>
    <property type="evidence" value="ECO:0007669"/>
    <property type="project" value="TreeGrafter"/>
</dbReference>
<keyword evidence="16" id="KW-0238">DNA-binding</keyword>
<evidence type="ECO:0000256" key="17">
    <source>
        <dbReference type="ARBA" id="ARBA00023242"/>
    </source>
</evidence>
<keyword evidence="9" id="KW-0547">Nucleotide-binding</keyword>
<dbReference type="EMBL" id="LGTL01000017">
    <property type="protein sequence ID" value="KPA77141.1"/>
    <property type="molecule type" value="Genomic_DNA"/>
</dbReference>
<dbReference type="GO" id="GO:0050341">
    <property type="term" value="F:thymine dioxygenase activity"/>
    <property type="evidence" value="ECO:0007669"/>
    <property type="project" value="UniProtKB-EC"/>
</dbReference>
<dbReference type="GO" id="GO:0005634">
    <property type="term" value="C:nucleus"/>
    <property type="evidence" value="ECO:0007669"/>
    <property type="project" value="UniProtKB-SubCell"/>
</dbReference>
<dbReference type="GO" id="GO:0005524">
    <property type="term" value="F:ATP binding"/>
    <property type="evidence" value="ECO:0007669"/>
    <property type="project" value="UniProtKB-KW"/>
</dbReference>
<dbReference type="OMA" id="HKCRETE"/>
<feature type="domain" description="Helicase C-terminal" evidence="24">
    <location>
        <begin position="902"/>
        <end position="1069"/>
    </location>
</feature>
<dbReference type="AlphaFoldDB" id="A0A0N0DT95"/>
<evidence type="ECO:0000256" key="7">
    <source>
        <dbReference type="ARBA" id="ARBA00019068"/>
    </source>
</evidence>
<feature type="domain" description="Helicase ATP-binding" evidence="23">
    <location>
        <begin position="560"/>
        <end position="735"/>
    </location>
</feature>
<dbReference type="InterPro" id="IPR014001">
    <property type="entry name" value="Helicase_ATP-bd"/>
</dbReference>
<organism evidence="25 26">
    <name type="scientific">Leptomonas pyrrhocoris</name>
    <name type="common">Firebug parasite</name>
    <dbReference type="NCBI Taxonomy" id="157538"/>
    <lineage>
        <taxon>Eukaryota</taxon>
        <taxon>Discoba</taxon>
        <taxon>Euglenozoa</taxon>
        <taxon>Kinetoplastea</taxon>
        <taxon>Metakinetoplastina</taxon>
        <taxon>Trypanosomatida</taxon>
        <taxon>Trypanosomatidae</taxon>
        <taxon>Leishmaniinae</taxon>
        <taxon>Leptomonas</taxon>
    </lineage>
</organism>
<dbReference type="GO" id="GO:0070580">
    <property type="term" value="P:base J metabolic process"/>
    <property type="evidence" value="ECO:0007669"/>
    <property type="project" value="UniProtKB-ARBA"/>
</dbReference>
<feature type="compositionally biased region" description="Acidic residues" evidence="22">
    <location>
        <begin position="234"/>
        <end position="257"/>
    </location>
</feature>
<sequence>MLRDLTRAGPTSELMATLDVVQTTGEVAIVFPSSSIGDLETITNETLRRQLRIAGIPRGGYTILPAIPLDDADLLNLCQQYCFCHEDEKAEIRGKLYLQHFPLFYRYISNEKPLYHPAEYVSRIIQFCFYYVQAPDNELPSLPERCPFLHISPVKEICSYLRCVFRGTTEVVPQADAEDTFSQSRMHAQEDVERVMENKPVTPPPLLQHLVASHADTVLRSPVAPDRLFHGSAVEDEVNEDEGGGEDEQLEDLTGEETVDAVRGSTAEYLTMDGFDLVTKTAIFFDCDGADKQVAAVYLPGSIPQAMCEAAAKVLEPAATKKNLRAATNGGVPPNTGIVGSYDYLNNPTQRKCRETEFSRRHWGDMSSCEPLFKHLDRLYSQMAPMHHHLQKAAIPTQYQLSGTVFSTVTVNRDFRTAVHTDKGDFRSGLGVLAVINGEFEGCHLAIKKIHKAFRLQMGDVLLFNTALEHGNTEVENPEAGWKRTSIVCYLRTGLMSAVCEMERRKHLNRLILQQLNNAAVRQAAMNINAGDPSLPSLFVPTRLVSQLAPVQLAAISFIVERGVRQSGCVVAMTMGLGKTLVALVVCFSHLYLAPKNDILIVTPKAILDHWIEEKNKWASFGLHFSHFVTSENPMSLSFEEQLLAYKKQKEREKSRFGHVFVINVEYLGNFLNRVKGFWPSIIIVDEGHRLASKESKLVKSLKDLKCSLHIALSGTPLQNSATELYDLVNFVEPRMGDVMPLKRFQELQNVINRFIEGDDSAFSAAATALEYVQEWMRGFVFREMENDLPPLHDYLLVCGSSDLQREYERKIGLSETSTKSLNAVDFRPAHLSTHPACYLAHIEKVYRSMAGDLSDRPPNRVVKVLETNLDEIDTMRLQQFVQMVDHEQLDSFINLSGKMRVLVDIVMRVQAKGEKLIVFSLHIGSQDLIHRTLTALRVTTFTVRGRDSQDRRRRAIHEFMSNDNLMVLVLSTKIAAYGLDFTAANHVVLFDSWWNPQVDAQAIGRAYRRNQTKPVTVYRLISVTENRSILRSQTRKVALFRSILHERISRSAMVHELEDCTESEQDEERREFWRKLKATQLAGALPALLNVYRYQEHVRETVE</sequence>
<comment type="caution">
    <text evidence="25">The sequence shown here is derived from an EMBL/GenBank/DDBJ whole genome shotgun (WGS) entry which is preliminary data.</text>
</comment>
<reference evidence="25 26" key="1">
    <citation type="submission" date="2015-07" db="EMBL/GenBank/DDBJ databases">
        <title>High-quality genome of monoxenous trypanosomatid Leptomonas pyrrhocoris.</title>
        <authorList>
            <person name="Flegontov P."/>
            <person name="Butenko A."/>
            <person name="Firsov S."/>
            <person name="Vlcek C."/>
            <person name="Logacheva M.D."/>
            <person name="Field M."/>
            <person name="Filatov D."/>
            <person name="Flegontova O."/>
            <person name="Gerasimov E."/>
            <person name="Jackson A.P."/>
            <person name="Kelly S."/>
            <person name="Opperdoes F."/>
            <person name="O'Reilly A."/>
            <person name="Votypka J."/>
            <person name="Yurchenko V."/>
            <person name="Lukes J."/>
        </authorList>
    </citation>
    <scope>NUCLEOTIDE SEQUENCE [LARGE SCALE GENOMIC DNA]</scope>
    <source>
        <strain evidence="25">H10</strain>
    </source>
</reference>
<dbReference type="Gene3D" id="3.40.50.10810">
    <property type="entry name" value="Tandem AAA-ATPase domain"/>
    <property type="match status" value="1"/>
</dbReference>
<accession>A0A0N0DT95</accession>